<keyword evidence="2" id="KW-0501">Molybdenum cofactor biosynthesis</keyword>
<dbReference type="NCBIfam" id="TIGR02667">
    <property type="entry name" value="moaB_proteo"/>
    <property type="match status" value="1"/>
</dbReference>
<dbReference type="InterPro" id="IPR001453">
    <property type="entry name" value="MoaB/Mog_dom"/>
</dbReference>
<dbReference type="CDD" id="cd00886">
    <property type="entry name" value="MogA_MoaB"/>
    <property type="match status" value="1"/>
</dbReference>
<dbReference type="SMART" id="SM00852">
    <property type="entry name" value="MoCF_biosynth"/>
    <property type="match status" value="1"/>
</dbReference>
<dbReference type="RefSeq" id="WP_123103008.1">
    <property type="nucleotide sequence ID" value="NZ_CP127527.1"/>
</dbReference>
<dbReference type="GO" id="GO:0006777">
    <property type="term" value="P:Mo-molybdopterin cofactor biosynthetic process"/>
    <property type="evidence" value="ECO:0007669"/>
    <property type="project" value="UniProtKB-UniRule"/>
</dbReference>
<organism evidence="4">
    <name type="scientific">Acidithiobacillus sulfuriphilus</name>
    <dbReference type="NCBI Taxonomy" id="1867749"/>
    <lineage>
        <taxon>Bacteria</taxon>
        <taxon>Pseudomonadati</taxon>
        <taxon>Pseudomonadota</taxon>
        <taxon>Acidithiobacillia</taxon>
        <taxon>Acidithiobacillales</taxon>
        <taxon>Acidithiobacillaceae</taxon>
        <taxon>Acidithiobacillus</taxon>
    </lineage>
</organism>
<evidence type="ECO:0000259" key="3">
    <source>
        <dbReference type="SMART" id="SM00852"/>
    </source>
</evidence>
<dbReference type="Gene3D" id="3.40.980.10">
    <property type="entry name" value="MoaB/Mog-like domain"/>
    <property type="match status" value="1"/>
</dbReference>
<dbReference type="EMBL" id="RIZI01000148">
    <property type="protein sequence ID" value="RNF64792.1"/>
    <property type="molecule type" value="Genomic_DNA"/>
</dbReference>
<protein>
    <recommendedName>
        <fullName evidence="1 2">Molybdenum cofactor biosynthesis protein B</fullName>
    </recommendedName>
</protein>
<gene>
    <name evidence="4" type="primary">moaB</name>
    <name evidence="4" type="ORF">EC580_05595</name>
</gene>
<dbReference type="AlphaFoldDB" id="A0A3M8RAW3"/>
<evidence type="ECO:0000313" key="4">
    <source>
        <dbReference type="EMBL" id="RNF64792.1"/>
    </source>
</evidence>
<evidence type="ECO:0000256" key="2">
    <source>
        <dbReference type="PIRNR" id="PIRNR006443"/>
    </source>
</evidence>
<dbReference type="PANTHER" id="PTHR43232:SF2">
    <property type="entry name" value="MOLYBDENUM COFACTOR BIOSYNTHESIS PROTEIN B"/>
    <property type="match status" value="1"/>
</dbReference>
<dbReference type="InterPro" id="IPR013484">
    <property type="entry name" value="MoaB_proteobac"/>
</dbReference>
<proteinExistence type="inferred from homology"/>
<dbReference type="InterPro" id="IPR036425">
    <property type="entry name" value="MoaB/Mog-like_dom_sf"/>
</dbReference>
<comment type="caution">
    <text evidence="4">The sequence shown here is derived from an EMBL/GenBank/DDBJ whole genome shotgun (WGS) entry which is preliminary data.</text>
</comment>
<dbReference type="PIRSF" id="PIRSF006443">
    <property type="entry name" value="MoaB"/>
    <property type="match status" value="1"/>
</dbReference>
<reference evidence="4" key="1">
    <citation type="submission" date="2018-10" db="EMBL/GenBank/DDBJ databases">
        <title>Acidithiobacillus sulfuriphilus sp. nov.: an extremely acidophilic sulfur-oxidizing chemolithotroph isolated from a neutral pH environment.</title>
        <authorList>
            <person name="Falagan C."/>
            <person name="Moya-Beltran A."/>
            <person name="Quatrini R."/>
            <person name="Johnson D.B."/>
        </authorList>
    </citation>
    <scope>NUCLEOTIDE SEQUENCE [LARGE SCALE GENOMIC DNA]</scope>
    <source>
        <strain evidence="4">CJ-2</strain>
    </source>
</reference>
<dbReference type="GO" id="GO:0005829">
    <property type="term" value="C:cytosol"/>
    <property type="evidence" value="ECO:0007669"/>
    <property type="project" value="TreeGrafter"/>
</dbReference>
<feature type="domain" description="MoaB/Mog" evidence="3">
    <location>
        <begin position="19"/>
        <end position="163"/>
    </location>
</feature>
<dbReference type="InterPro" id="IPR012245">
    <property type="entry name" value="MoaB"/>
</dbReference>
<dbReference type="PANTHER" id="PTHR43232">
    <property type="entry name" value="MOLYBDENUM COFACTOR BIOSYNTHESIS PROTEIN B"/>
    <property type="match status" value="1"/>
</dbReference>
<comment type="function">
    <text evidence="2">May be involved in the biosynthesis of molybdopterin.</text>
</comment>
<name>A0A3M8RAW3_9PROT</name>
<dbReference type="NCBIfam" id="TIGR00177">
    <property type="entry name" value="molyb_syn"/>
    <property type="match status" value="1"/>
</dbReference>
<comment type="similarity">
    <text evidence="2">Belongs to the MoaB/Mog family.</text>
</comment>
<dbReference type="OrthoDB" id="9784492at2"/>
<evidence type="ECO:0000256" key="1">
    <source>
        <dbReference type="ARBA" id="ARBA00015262"/>
    </source>
</evidence>
<sequence length="180" mass="19202">MQTSNAAGTEKSFHPLGIAILTVSDTRQPETDKSGDKIAELAQAAGHRIAARRILPDAVPGLRAQLQDWIADPAIDVIIATGGTGVTGRDVTPEALAPLVSKSIPGFGELFRMLSYQEIGTSTIQSRAEAALCDGTLVFLLPGSTGGVRLGMESIIVPQLDNRHRPCNLNELLPRIRNER</sequence>
<dbReference type="Pfam" id="PF00994">
    <property type="entry name" value="MoCF_biosynth"/>
    <property type="match status" value="1"/>
</dbReference>
<dbReference type="SUPFAM" id="SSF53218">
    <property type="entry name" value="Molybdenum cofactor biosynthesis proteins"/>
    <property type="match status" value="1"/>
</dbReference>
<dbReference type="UniPathway" id="UPA00344"/>
<comment type="pathway">
    <text evidence="2">Cofactor biosynthesis; molybdopterin biosynthesis.</text>
</comment>
<accession>A0A3M8RAW3</accession>